<feature type="region of interest" description="Disordered" evidence="1">
    <location>
        <begin position="1"/>
        <end position="78"/>
    </location>
</feature>
<keyword evidence="3" id="KW-1185">Reference proteome</keyword>
<evidence type="ECO:0000256" key="1">
    <source>
        <dbReference type="SAM" id="MobiDB-lite"/>
    </source>
</evidence>
<dbReference type="EMBL" id="CADEAL010001946">
    <property type="protein sequence ID" value="CAB1436840.1"/>
    <property type="molecule type" value="Genomic_DNA"/>
</dbReference>
<feature type="compositionally biased region" description="Basic and acidic residues" evidence="1">
    <location>
        <begin position="1"/>
        <end position="15"/>
    </location>
</feature>
<name>A0A9N7UTK6_PLEPL</name>
<feature type="compositionally biased region" description="Polar residues" evidence="1">
    <location>
        <begin position="99"/>
        <end position="113"/>
    </location>
</feature>
<gene>
    <name evidence="2" type="ORF">PLEPLA_LOCUS24873</name>
</gene>
<accession>A0A9N7UTK6</accession>
<feature type="region of interest" description="Disordered" evidence="1">
    <location>
        <begin position="92"/>
        <end position="126"/>
    </location>
</feature>
<sequence length="126" mass="14118">MRHQRQSESESEPRRSATPPSPSQLSTPSSVLKYYPRNEIRDPEYRVRGSFGSRMETRPDSVAKRRPASPSPSGMAKYLPSSTWLSRRIHSAPFPSLGCSAQQRQELARSSRQGAKAATKSFSRLP</sequence>
<evidence type="ECO:0000313" key="3">
    <source>
        <dbReference type="Proteomes" id="UP001153269"/>
    </source>
</evidence>
<feature type="compositionally biased region" description="Basic and acidic residues" evidence="1">
    <location>
        <begin position="36"/>
        <end position="47"/>
    </location>
</feature>
<dbReference type="AlphaFoldDB" id="A0A9N7UTK6"/>
<dbReference type="Proteomes" id="UP001153269">
    <property type="component" value="Unassembled WGS sequence"/>
</dbReference>
<protein>
    <submittedName>
        <fullName evidence="2">Uncharacterized protein</fullName>
    </submittedName>
</protein>
<organism evidence="2 3">
    <name type="scientific">Pleuronectes platessa</name>
    <name type="common">European plaice</name>
    <dbReference type="NCBI Taxonomy" id="8262"/>
    <lineage>
        <taxon>Eukaryota</taxon>
        <taxon>Metazoa</taxon>
        <taxon>Chordata</taxon>
        <taxon>Craniata</taxon>
        <taxon>Vertebrata</taxon>
        <taxon>Euteleostomi</taxon>
        <taxon>Actinopterygii</taxon>
        <taxon>Neopterygii</taxon>
        <taxon>Teleostei</taxon>
        <taxon>Neoteleostei</taxon>
        <taxon>Acanthomorphata</taxon>
        <taxon>Carangaria</taxon>
        <taxon>Pleuronectiformes</taxon>
        <taxon>Pleuronectoidei</taxon>
        <taxon>Pleuronectidae</taxon>
        <taxon>Pleuronectes</taxon>
    </lineage>
</organism>
<reference evidence="2" key="1">
    <citation type="submission" date="2020-03" db="EMBL/GenBank/DDBJ databases">
        <authorList>
            <person name="Weist P."/>
        </authorList>
    </citation>
    <scope>NUCLEOTIDE SEQUENCE</scope>
</reference>
<proteinExistence type="predicted"/>
<evidence type="ECO:0000313" key="2">
    <source>
        <dbReference type="EMBL" id="CAB1436840.1"/>
    </source>
</evidence>
<comment type="caution">
    <text evidence="2">The sequence shown here is derived from an EMBL/GenBank/DDBJ whole genome shotgun (WGS) entry which is preliminary data.</text>
</comment>